<evidence type="ECO:0000313" key="6">
    <source>
        <dbReference type="Proteomes" id="UP000248857"/>
    </source>
</evidence>
<keyword evidence="3" id="KW-0804">Transcription</keyword>
<comment type="caution">
    <text evidence="5">The sequence shown here is derived from an EMBL/GenBank/DDBJ whole genome shotgun (WGS) entry which is preliminary data.</text>
</comment>
<dbReference type="PROSITE" id="PS51063">
    <property type="entry name" value="HTH_CRP_2"/>
    <property type="match status" value="1"/>
</dbReference>
<proteinExistence type="predicted"/>
<dbReference type="SMART" id="SM00419">
    <property type="entry name" value="HTH_CRP"/>
    <property type="match status" value="1"/>
</dbReference>
<dbReference type="EMBL" id="PQWO01000007">
    <property type="protein sequence ID" value="PZD73061.1"/>
    <property type="molecule type" value="Genomic_DNA"/>
</dbReference>
<dbReference type="GO" id="GO:0003677">
    <property type="term" value="F:DNA binding"/>
    <property type="evidence" value="ECO:0007669"/>
    <property type="project" value="UniProtKB-KW"/>
</dbReference>
<accession>A0A2W1JWG5</accession>
<protein>
    <submittedName>
        <fullName evidence="5">Regulatory protein CysR</fullName>
    </submittedName>
</protein>
<keyword evidence="1" id="KW-0805">Transcription regulation</keyword>
<dbReference type="InterPro" id="IPR036388">
    <property type="entry name" value="WH-like_DNA-bd_sf"/>
</dbReference>
<dbReference type="AlphaFoldDB" id="A0A2W1JWG5"/>
<dbReference type="InterPro" id="IPR012318">
    <property type="entry name" value="HTH_CRP"/>
</dbReference>
<keyword evidence="2" id="KW-0238">DNA-binding</keyword>
<dbReference type="InterPro" id="IPR014710">
    <property type="entry name" value="RmlC-like_jellyroll"/>
</dbReference>
<keyword evidence="6" id="KW-1185">Reference proteome</keyword>
<dbReference type="RefSeq" id="WP_110986421.1">
    <property type="nucleotide sequence ID" value="NZ_CAWNWM010000007.1"/>
</dbReference>
<dbReference type="InterPro" id="IPR036390">
    <property type="entry name" value="WH_DNA-bd_sf"/>
</dbReference>
<dbReference type="CDD" id="cd00092">
    <property type="entry name" value="HTH_CRP"/>
    <property type="match status" value="1"/>
</dbReference>
<dbReference type="PRINTS" id="PR00034">
    <property type="entry name" value="HTHCRP"/>
</dbReference>
<dbReference type="Gene3D" id="2.60.120.10">
    <property type="entry name" value="Jelly Rolls"/>
    <property type="match status" value="1"/>
</dbReference>
<reference evidence="5 6" key="1">
    <citation type="journal article" date="2018" name="Sci. Rep.">
        <title>A novel species of the marine cyanobacterium Acaryochloris with a unique pigment content and lifestyle.</title>
        <authorList>
            <person name="Partensky F."/>
            <person name="Six C."/>
            <person name="Ratin M."/>
            <person name="Garczarek L."/>
            <person name="Vaulot D."/>
            <person name="Probert I."/>
            <person name="Calteau A."/>
            <person name="Gourvil P."/>
            <person name="Marie D."/>
            <person name="Grebert T."/>
            <person name="Bouchier C."/>
            <person name="Le Panse S."/>
            <person name="Gachenot M."/>
            <person name="Rodriguez F."/>
            <person name="Garrido J.L."/>
        </authorList>
    </citation>
    <scope>NUCLEOTIDE SEQUENCE [LARGE SCALE GENOMIC DNA]</scope>
    <source>
        <strain evidence="5 6">RCC1774</strain>
    </source>
</reference>
<dbReference type="Gene3D" id="1.10.10.10">
    <property type="entry name" value="Winged helix-like DNA-binding domain superfamily/Winged helix DNA-binding domain"/>
    <property type="match status" value="1"/>
</dbReference>
<gene>
    <name evidence="5" type="primary">cysR_2</name>
    <name evidence="5" type="ORF">C1752_02716</name>
</gene>
<evidence type="ECO:0000256" key="1">
    <source>
        <dbReference type="ARBA" id="ARBA00023015"/>
    </source>
</evidence>
<evidence type="ECO:0000313" key="5">
    <source>
        <dbReference type="EMBL" id="PZD73061.1"/>
    </source>
</evidence>
<dbReference type="SUPFAM" id="SSF51206">
    <property type="entry name" value="cAMP-binding domain-like"/>
    <property type="match status" value="1"/>
</dbReference>
<dbReference type="OrthoDB" id="581549at2"/>
<evidence type="ECO:0000256" key="2">
    <source>
        <dbReference type="ARBA" id="ARBA00023125"/>
    </source>
</evidence>
<sequence length="203" mass="23610">MPTPQLRSNLTYLSPVHISQHCFKRRSFIPTLPHQLWQIEQGFVRTLTWDENGNVSTLGIWGPGDVVGLPLTQVEPYYAVCLGPVEAKLLANRCHWSMEAMLCHIQQTEALLQITRGKRICDRLQQLLIWLAQRFGYQTEQGQVTELQITHQEIAETLGTSRVTITRLLKVLEQEGFMRRSRKRYLLLHRPNTRYPRDLKPIV</sequence>
<name>A0A2W1JWG5_9CYAN</name>
<evidence type="ECO:0000256" key="3">
    <source>
        <dbReference type="ARBA" id="ARBA00023163"/>
    </source>
</evidence>
<dbReference type="InterPro" id="IPR018490">
    <property type="entry name" value="cNMP-bd_dom_sf"/>
</dbReference>
<dbReference type="Pfam" id="PF13545">
    <property type="entry name" value="HTH_Crp_2"/>
    <property type="match status" value="1"/>
</dbReference>
<evidence type="ECO:0000259" key="4">
    <source>
        <dbReference type="PROSITE" id="PS51063"/>
    </source>
</evidence>
<dbReference type="GO" id="GO:0006355">
    <property type="term" value="P:regulation of DNA-templated transcription"/>
    <property type="evidence" value="ECO:0007669"/>
    <property type="project" value="InterPro"/>
</dbReference>
<dbReference type="SUPFAM" id="SSF46785">
    <property type="entry name" value="Winged helix' DNA-binding domain"/>
    <property type="match status" value="1"/>
</dbReference>
<organism evidence="5 6">
    <name type="scientific">Acaryochloris thomasi RCC1774</name>
    <dbReference type="NCBI Taxonomy" id="1764569"/>
    <lineage>
        <taxon>Bacteria</taxon>
        <taxon>Bacillati</taxon>
        <taxon>Cyanobacteriota</taxon>
        <taxon>Cyanophyceae</taxon>
        <taxon>Acaryochloridales</taxon>
        <taxon>Acaryochloridaceae</taxon>
        <taxon>Acaryochloris</taxon>
        <taxon>Acaryochloris thomasi</taxon>
    </lineage>
</organism>
<feature type="domain" description="HTH crp-type" evidence="4">
    <location>
        <begin position="118"/>
        <end position="191"/>
    </location>
</feature>
<dbReference type="Proteomes" id="UP000248857">
    <property type="component" value="Unassembled WGS sequence"/>
</dbReference>